<dbReference type="PANTHER" id="PTHR38459">
    <property type="entry name" value="PROPHAGE BACTOPRENOL-LINKED GLUCOSE TRANSLOCASE HOMOLOG"/>
    <property type="match status" value="1"/>
</dbReference>
<name>A0A841C4M5_9LACT</name>
<dbReference type="Proteomes" id="UP000562464">
    <property type="component" value="Unassembled WGS sequence"/>
</dbReference>
<gene>
    <name evidence="8" type="ORF">HNQ37_000075</name>
</gene>
<dbReference type="RefSeq" id="WP_183538166.1">
    <property type="nucleotide sequence ID" value="NZ_JACHHV010000001.1"/>
</dbReference>
<feature type="domain" description="GtrA/DPMS transmembrane" evidence="7">
    <location>
        <begin position="14"/>
        <end position="140"/>
    </location>
</feature>
<evidence type="ECO:0000256" key="3">
    <source>
        <dbReference type="ARBA" id="ARBA00022692"/>
    </source>
</evidence>
<protein>
    <submittedName>
        <fullName evidence="8">Putative flippase GtrA</fullName>
    </submittedName>
</protein>
<evidence type="ECO:0000256" key="4">
    <source>
        <dbReference type="ARBA" id="ARBA00022989"/>
    </source>
</evidence>
<keyword evidence="4 6" id="KW-1133">Transmembrane helix</keyword>
<keyword evidence="3 6" id="KW-0812">Transmembrane</keyword>
<feature type="transmembrane region" description="Helical" evidence="6">
    <location>
        <begin position="45"/>
        <end position="63"/>
    </location>
</feature>
<evidence type="ECO:0000256" key="2">
    <source>
        <dbReference type="ARBA" id="ARBA00009399"/>
    </source>
</evidence>
<organism evidence="8 9">
    <name type="scientific">Lactovum miscens</name>
    <dbReference type="NCBI Taxonomy" id="190387"/>
    <lineage>
        <taxon>Bacteria</taxon>
        <taxon>Bacillati</taxon>
        <taxon>Bacillota</taxon>
        <taxon>Bacilli</taxon>
        <taxon>Lactobacillales</taxon>
        <taxon>Streptococcaceae</taxon>
        <taxon>Lactovum</taxon>
    </lineage>
</organism>
<sequence length="145" mass="16745">MEKLKKVAFSEGFKYLFFGGLATVVYIIFKFLSYQATQSGWISEIIAQACSIIFAFFTNKFFVFQHKSVNLFKEFISFVTSRILLLLFSIGMNAFFIDAHPEILMRDFGISKNTLVALLNLFLQVFIIVVNYLVSKFIVFKRNNA</sequence>
<reference evidence="8 9" key="1">
    <citation type="submission" date="2020-08" db="EMBL/GenBank/DDBJ databases">
        <title>Genomic Encyclopedia of Type Strains, Phase IV (KMG-IV): sequencing the most valuable type-strain genomes for metagenomic binning, comparative biology and taxonomic classification.</title>
        <authorList>
            <person name="Goeker M."/>
        </authorList>
    </citation>
    <scope>NUCLEOTIDE SEQUENCE [LARGE SCALE GENOMIC DNA]</scope>
    <source>
        <strain evidence="8 9">DSM 14925</strain>
    </source>
</reference>
<evidence type="ECO:0000259" key="7">
    <source>
        <dbReference type="Pfam" id="PF04138"/>
    </source>
</evidence>
<dbReference type="AlphaFoldDB" id="A0A841C4M5"/>
<dbReference type="Pfam" id="PF04138">
    <property type="entry name" value="GtrA_DPMS_TM"/>
    <property type="match status" value="1"/>
</dbReference>
<comment type="similarity">
    <text evidence="2">Belongs to the GtrA family.</text>
</comment>
<dbReference type="GO" id="GO:0005886">
    <property type="term" value="C:plasma membrane"/>
    <property type="evidence" value="ECO:0007669"/>
    <property type="project" value="TreeGrafter"/>
</dbReference>
<comment type="caution">
    <text evidence="8">The sequence shown here is derived from an EMBL/GenBank/DDBJ whole genome shotgun (WGS) entry which is preliminary data.</text>
</comment>
<evidence type="ECO:0000256" key="6">
    <source>
        <dbReference type="SAM" id="Phobius"/>
    </source>
</evidence>
<dbReference type="InterPro" id="IPR051401">
    <property type="entry name" value="GtrA_CellWall_Glycosyl"/>
</dbReference>
<feature type="transmembrane region" description="Helical" evidence="6">
    <location>
        <begin position="115"/>
        <end position="134"/>
    </location>
</feature>
<feature type="transmembrane region" description="Helical" evidence="6">
    <location>
        <begin position="75"/>
        <end position="95"/>
    </location>
</feature>
<keyword evidence="5 6" id="KW-0472">Membrane</keyword>
<proteinExistence type="inferred from homology"/>
<dbReference type="PANTHER" id="PTHR38459:SF5">
    <property type="entry name" value="CELL WALL TEICHOIC ACID GLYCOSYLATION PROTEIN GTCA"/>
    <property type="match status" value="1"/>
</dbReference>
<evidence type="ECO:0000313" key="9">
    <source>
        <dbReference type="Proteomes" id="UP000562464"/>
    </source>
</evidence>
<evidence type="ECO:0000256" key="1">
    <source>
        <dbReference type="ARBA" id="ARBA00004141"/>
    </source>
</evidence>
<dbReference type="GO" id="GO:0000271">
    <property type="term" value="P:polysaccharide biosynthetic process"/>
    <property type="evidence" value="ECO:0007669"/>
    <property type="project" value="InterPro"/>
</dbReference>
<evidence type="ECO:0000313" key="8">
    <source>
        <dbReference type="EMBL" id="MBB5887207.1"/>
    </source>
</evidence>
<comment type="subcellular location">
    <subcellularLocation>
        <location evidence="1">Membrane</location>
        <topology evidence="1">Multi-pass membrane protein</topology>
    </subcellularLocation>
</comment>
<dbReference type="InterPro" id="IPR007267">
    <property type="entry name" value="GtrA_DPMS_TM"/>
</dbReference>
<feature type="transmembrane region" description="Helical" evidence="6">
    <location>
        <begin position="12"/>
        <end position="33"/>
    </location>
</feature>
<keyword evidence="9" id="KW-1185">Reference proteome</keyword>
<dbReference type="EMBL" id="JACHHV010000001">
    <property type="protein sequence ID" value="MBB5887207.1"/>
    <property type="molecule type" value="Genomic_DNA"/>
</dbReference>
<evidence type="ECO:0000256" key="5">
    <source>
        <dbReference type="ARBA" id="ARBA00023136"/>
    </source>
</evidence>
<accession>A0A841C4M5</accession>